<dbReference type="AlphaFoldDB" id="A0A6I6GRM6"/>
<dbReference type="SUPFAM" id="SSF56176">
    <property type="entry name" value="FAD-binding/transporter-associated domain-like"/>
    <property type="match status" value="1"/>
</dbReference>
<evidence type="ECO:0000256" key="9">
    <source>
        <dbReference type="PROSITE-ProRule" id="PRU01193"/>
    </source>
</evidence>
<sequence>MYIAILIVALLLIGFFAGMEVAFVSANKLSIELKKKQGKRSGLIISRFLENPSRFIGICLVGFNIFLVLYGLIVSNLMAPVWKFAGLHNIDESETLSVVLNVILSAVFVLAVEFIFKAIFRAKNESLIHFFAPVIQFFFKLFDPISIFFVNVSTWILKYIFNVQVADPKRPFNRIDLEHYFQQTKEASEEDQPDLNKELFENALGLPGVKIRNCLVPRKEIVGVNVGTDMATVTQKMVDTKLSKLVVYDGNIDNILGYVHQLDLFKNPTDLAAILISIPAVPESMSVSDLINKLTRERKSMAWVVDEFGGTAGVVTMEDLLEEIFGEIHDEYDTDEFVEKQLAEGEFMFSGRIELDYLNEKYNLNFEGTESETLSGFVISHHDVLPHQGDRIIIANYQFEILNMSDTRIELLKLKLL</sequence>
<feature type="transmembrane region" description="Helical" evidence="10">
    <location>
        <begin position="6"/>
        <end position="26"/>
    </location>
</feature>
<dbReference type="Proteomes" id="UP000426027">
    <property type="component" value="Chromosome"/>
</dbReference>
<dbReference type="Gene3D" id="3.30.465.10">
    <property type="match status" value="1"/>
</dbReference>
<gene>
    <name evidence="13" type="ORF">GLV81_17170</name>
</gene>
<keyword evidence="4" id="KW-0677">Repeat</keyword>
<evidence type="ECO:0000259" key="11">
    <source>
        <dbReference type="PROSITE" id="PS51371"/>
    </source>
</evidence>
<organism evidence="13 14">
    <name type="scientific">Phnomibacter ginsenosidimutans</name>
    <dbReference type="NCBI Taxonomy" id="2676868"/>
    <lineage>
        <taxon>Bacteria</taxon>
        <taxon>Pseudomonadati</taxon>
        <taxon>Bacteroidota</taxon>
        <taxon>Chitinophagia</taxon>
        <taxon>Chitinophagales</taxon>
        <taxon>Chitinophagaceae</taxon>
        <taxon>Phnomibacter</taxon>
    </lineage>
</organism>
<feature type="transmembrane region" description="Helical" evidence="10">
    <location>
        <begin position="55"/>
        <end position="78"/>
    </location>
</feature>
<dbReference type="InterPro" id="IPR005170">
    <property type="entry name" value="Transptr-assoc_dom"/>
</dbReference>
<feature type="domain" description="CBS" evidence="11">
    <location>
        <begin position="274"/>
        <end position="331"/>
    </location>
</feature>
<dbReference type="CDD" id="cd04590">
    <property type="entry name" value="CBS_pair_CorC_HlyC_assoc"/>
    <property type="match status" value="1"/>
</dbReference>
<evidence type="ECO:0000256" key="10">
    <source>
        <dbReference type="SAM" id="Phobius"/>
    </source>
</evidence>
<dbReference type="Pfam" id="PF03471">
    <property type="entry name" value="CorC_HlyC"/>
    <property type="match status" value="1"/>
</dbReference>
<dbReference type="SUPFAM" id="SSF54631">
    <property type="entry name" value="CBS-domain pair"/>
    <property type="match status" value="1"/>
</dbReference>
<keyword evidence="7 9" id="KW-0472">Membrane</keyword>
<keyword evidence="6 8" id="KW-0129">CBS domain</keyword>
<evidence type="ECO:0000256" key="2">
    <source>
        <dbReference type="ARBA" id="ARBA00022475"/>
    </source>
</evidence>
<evidence type="ECO:0000256" key="5">
    <source>
        <dbReference type="ARBA" id="ARBA00022989"/>
    </source>
</evidence>
<dbReference type="Pfam" id="PF00571">
    <property type="entry name" value="CBS"/>
    <property type="match status" value="2"/>
</dbReference>
<dbReference type="PANTHER" id="PTHR43099:SF2">
    <property type="entry name" value="UPF0053 PROTEIN YRKA"/>
    <property type="match status" value="1"/>
</dbReference>
<accession>A0A6I6GRM6</accession>
<dbReference type="InterPro" id="IPR044751">
    <property type="entry name" value="Ion_transp-like_CBS"/>
</dbReference>
<evidence type="ECO:0000256" key="4">
    <source>
        <dbReference type="ARBA" id="ARBA00022737"/>
    </source>
</evidence>
<evidence type="ECO:0000256" key="1">
    <source>
        <dbReference type="ARBA" id="ARBA00004651"/>
    </source>
</evidence>
<protein>
    <submittedName>
        <fullName evidence="13">DUF21 domain-containing protein</fullName>
    </submittedName>
</protein>
<dbReference type="Gene3D" id="3.10.580.10">
    <property type="entry name" value="CBS-domain"/>
    <property type="match status" value="1"/>
</dbReference>
<dbReference type="InterPro" id="IPR046342">
    <property type="entry name" value="CBS_dom_sf"/>
</dbReference>
<feature type="domain" description="CNNM transmembrane" evidence="12">
    <location>
        <begin position="1"/>
        <end position="194"/>
    </location>
</feature>
<dbReference type="GO" id="GO:0005886">
    <property type="term" value="C:plasma membrane"/>
    <property type="evidence" value="ECO:0007669"/>
    <property type="project" value="UniProtKB-SubCell"/>
</dbReference>
<dbReference type="InterPro" id="IPR036318">
    <property type="entry name" value="FAD-bd_PCMH-like_sf"/>
</dbReference>
<dbReference type="Pfam" id="PF01595">
    <property type="entry name" value="CNNM"/>
    <property type="match status" value="1"/>
</dbReference>
<dbReference type="KEGG" id="fls:GLV81_17170"/>
<evidence type="ECO:0000256" key="7">
    <source>
        <dbReference type="ARBA" id="ARBA00023136"/>
    </source>
</evidence>
<dbReference type="PANTHER" id="PTHR43099">
    <property type="entry name" value="UPF0053 PROTEIN YRKA"/>
    <property type="match status" value="1"/>
</dbReference>
<dbReference type="SMART" id="SM01091">
    <property type="entry name" value="CorC_HlyC"/>
    <property type="match status" value="1"/>
</dbReference>
<dbReference type="InterPro" id="IPR051676">
    <property type="entry name" value="UPF0053_domain"/>
</dbReference>
<dbReference type="RefSeq" id="WP_157479981.1">
    <property type="nucleotide sequence ID" value="NZ_CP046566.1"/>
</dbReference>
<dbReference type="SMART" id="SM00116">
    <property type="entry name" value="CBS"/>
    <property type="match status" value="2"/>
</dbReference>
<evidence type="ECO:0000259" key="12">
    <source>
        <dbReference type="PROSITE" id="PS51846"/>
    </source>
</evidence>
<evidence type="ECO:0000313" key="13">
    <source>
        <dbReference type="EMBL" id="QGW29612.1"/>
    </source>
</evidence>
<comment type="subcellular location">
    <subcellularLocation>
        <location evidence="1">Cell membrane</location>
        <topology evidence="1">Multi-pass membrane protein</topology>
    </subcellularLocation>
</comment>
<feature type="transmembrane region" description="Helical" evidence="10">
    <location>
        <begin position="98"/>
        <end position="120"/>
    </location>
</feature>
<dbReference type="GO" id="GO:0050660">
    <property type="term" value="F:flavin adenine dinucleotide binding"/>
    <property type="evidence" value="ECO:0007669"/>
    <property type="project" value="InterPro"/>
</dbReference>
<dbReference type="InterPro" id="IPR002550">
    <property type="entry name" value="CNNM"/>
</dbReference>
<keyword evidence="14" id="KW-1185">Reference proteome</keyword>
<keyword evidence="2" id="KW-1003">Cell membrane</keyword>
<dbReference type="EMBL" id="CP046566">
    <property type="protein sequence ID" value="QGW29612.1"/>
    <property type="molecule type" value="Genomic_DNA"/>
</dbReference>
<reference evidence="13 14" key="1">
    <citation type="submission" date="2019-11" db="EMBL/GenBank/DDBJ databases">
        <authorList>
            <person name="Im W.T."/>
        </authorList>
    </citation>
    <scope>NUCLEOTIDE SEQUENCE [LARGE SCALE GENOMIC DNA]</scope>
    <source>
        <strain evidence="13 14">SB-02</strain>
    </source>
</reference>
<keyword evidence="3 9" id="KW-0812">Transmembrane</keyword>
<evidence type="ECO:0000256" key="8">
    <source>
        <dbReference type="PROSITE-ProRule" id="PRU00703"/>
    </source>
</evidence>
<dbReference type="InterPro" id="IPR000644">
    <property type="entry name" value="CBS_dom"/>
</dbReference>
<name>A0A6I6GRM6_9BACT</name>
<dbReference type="PROSITE" id="PS51846">
    <property type="entry name" value="CNNM"/>
    <property type="match status" value="1"/>
</dbReference>
<dbReference type="PROSITE" id="PS51371">
    <property type="entry name" value="CBS"/>
    <property type="match status" value="1"/>
</dbReference>
<evidence type="ECO:0000256" key="6">
    <source>
        <dbReference type="ARBA" id="ARBA00023122"/>
    </source>
</evidence>
<evidence type="ECO:0000313" key="14">
    <source>
        <dbReference type="Proteomes" id="UP000426027"/>
    </source>
</evidence>
<keyword evidence="5 9" id="KW-1133">Transmembrane helix</keyword>
<evidence type="ECO:0000256" key="3">
    <source>
        <dbReference type="ARBA" id="ARBA00022692"/>
    </source>
</evidence>
<dbReference type="InterPro" id="IPR016169">
    <property type="entry name" value="FAD-bd_PCMH_sub2"/>
</dbReference>
<proteinExistence type="predicted"/>